<feature type="binding site" description="axial binding residue" evidence="6">
    <location>
        <position position="456"/>
    </location>
    <ligand>
        <name>heme</name>
        <dbReference type="ChEBI" id="CHEBI:30413"/>
    </ligand>
    <ligandPart>
        <name>Fe</name>
        <dbReference type="ChEBI" id="CHEBI:18248"/>
    </ligandPart>
</feature>
<sequence>MAVLWQHAMDTPGWAWPNLGVIGLVILLVAQYIVFLVRSLFLSGLRDYPGPFWCRISHVPAMWHLWHGTHAYWIHRLHQRYGSVVRVTPTELSYTDAEAWKDIYGHAHQSHQVNGKEPRFYGPVKDLDNGTPGILEAGDEDHTRMRRIFSHAFSHKAIREQEPIFQAYTDKLISKLREVMATDEGREFDILAWYNYTTFDVMADLTFGESLGLLDTRVYEPWIAAITKSLEAGVIFRGMRYWPWLYRAYRSLFGRSLRDKRRVQFRYCAERVDRRLKRDPNHTRTDMWSLVLRQKEEERLTLPEMHTNSSAFMIAGTETTATLCTGLTYLLLRHPAKMERLVKEIREGFSGPEDMTINRMQHLRYLQACLDETLRFYPPSATGFQRCAPPEGATICGKWVPGKTTLYVSNYACFRSKENFRDPDSFVPERFLPGSEYEATDNRAALQPFSYGPRNCMGRHMAYVEMRMIMVKMLWNFDLELCDGQENWLDQKVYLVFQKHPLMVRIRPRKS</sequence>
<dbReference type="CDD" id="cd11058">
    <property type="entry name" value="CYP60B-like"/>
    <property type="match status" value="1"/>
</dbReference>
<evidence type="ECO:0000256" key="1">
    <source>
        <dbReference type="ARBA" id="ARBA00001971"/>
    </source>
</evidence>
<gene>
    <name evidence="9" type="ORF">MAPG_11778</name>
</gene>
<dbReference type="GO" id="GO:0020037">
    <property type="term" value="F:heme binding"/>
    <property type="evidence" value="ECO:0007669"/>
    <property type="project" value="InterPro"/>
</dbReference>
<dbReference type="InterPro" id="IPR036396">
    <property type="entry name" value="Cyt_P450_sf"/>
</dbReference>
<evidence type="ECO:0000313" key="10">
    <source>
        <dbReference type="EnsemblFungi" id="MAPG_11778T0"/>
    </source>
</evidence>
<dbReference type="GO" id="GO:0004497">
    <property type="term" value="F:monooxygenase activity"/>
    <property type="evidence" value="ECO:0007669"/>
    <property type="project" value="UniProtKB-KW"/>
</dbReference>
<evidence type="ECO:0000256" key="4">
    <source>
        <dbReference type="ARBA" id="ARBA00022723"/>
    </source>
</evidence>
<dbReference type="AlphaFoldDB" id="A0A0C4EG58"/>
<dbReference type="OrthoDB" id="1470350at2759"/>
<dbReference type="STRING" id="644358.A0A0C4EG58"/>
<keyword evidence="7" id="KW-0503">Monooxygenase</keyword>
<dbReference type="InterPro" id="IPR002401">
    <property type="entry name" value="Cyt_P450_E_grp-I"/>
</dbReference>
<dbReference type="eggNOG" id="KOG0157">
    <property type="taxonomic scope" value="Eukaryota"/>
</dbReference>
<dbReference type="InterPro" id="IPR017972">
    <property type="entry name" value="Cyt_P450_CS"/>
</dbReference>
<dbReference type="PROSITE" id="PS00086">
    <property type="entry name" value="CYTOCHROME_P450"/>
    <property type="match status" value="1"/>
</dbReference>
<dbReference type="SUPFAM" id="SSF48264">
    <property type="entry name" value="Cytochrome P450"/>
    <property type="match status" value="1"/>
</dbReference>
<organism evidence="10 11">
    <name type="scientific">Magnaporthiopsis poae (strain ATCC 64411 / 73-15)</name>
    <name type="common">Kentucky bluegrass fungus</name>
    <name type="synonym">Magnaporthe poae</name>
    <dbReference type="NCBI Taxonomy" id="644358"/>
    <lineage>
        <taxon>Eukaryota</taxon>
        <taxon>Fungi</taxon>
        <taxon>Dikarya</taxon>
        <taxon>Ascomycota</taxon>
        <taxon>Pezizomycotina</taxon>
        <taxon>Sordariomycetes</taxon>
        <taxon>Sordariomycetidae</taxon>
        <taxon>Magnaporthales</taxon>
        <taxon>Magnaporthaceae</taxon>
        <taxon>Magnaporthiopsis</taxon>
    </lineage>
</organism>
<keyword evidence="7" id="KW-0560">Oxidoreductase</keyword>
<keyword evidence="11" id="KW-1185">Reference proteome</keyword>
<keyword evidence="4 6" id="KW-0479">Metal-binding</keyword>
<dbReference type="GO" id="GO:0005506">
    <property type="term" value="F:iron ion binding"/>
    <property type="evidence" value="ECO:0007669"/>
    <property type="project" value="InterPro"/>
</dbReference>
<dbReference type="EMBL" id="GL876991">
    <property type="protein sequence ID" value="KLU92793.1"/>
    <property type="molecule type" value="Genomic_DNA"/>
</dbReference>
<dbReference type="PRINTS" id="PR00385">
    <property type="entry name" value="P450"/>
</dbReference>
<evidence type="ECO:0000256" key="2">
    <source>
        <dbReference type="ARBA" id="ARBA00010617"/>
    </source>
</evidence>
<comment type="similarity">
    <text evidence="2 7">Belongs to the cytochrome P450 family.</text>
</comment>
<dbReference type="InterPro" id="IPR050121">
    <property type="entry name" value="Cytochrome_P450_monoxygenase"/>
</dbReference>
<name>A0A0C4EG58_MAGP6</name>
<dbReference type="PRINTS" id="PR00463">
    <property type="entry name" value="EP450I"/>
</dbReference>
<accession>A0A0C4EG58</accession>
<protein>
    <recommendedName>
        <fullName evidence="12">Isotrichodermin C-15 hydroxylase</fullName>
    </recommendedName>
</protein>
<evidence type="ECO:0000313" key="9">
    <source>
        <dbReference type="EMBL" id="KLU92793.1"/>
    </source>
</evidence>
<dbReference type="InterPro" id="IPR001128">
    <property type="entry name" value="Cyt_P450"/>
</dbReference>
<dbReference type="VEuPathDB" id="FungiDB:MAPG_11778"/>
<evidence type="ECO:0008006" key="12">
    <source>
        <dbReference type="Google" id="ProtNLM"/>
    </source>
</evidence>
<reference evidence="9" key="2">
    <citation type="submission" date="2010-05" db="EMBL/GenBank/DDBJ databases">
        <title>The Genome Sequence of Magnaporthe poae strain ATCC 64411.</title>
        <authorList>
            <consortium name="The Broad Institute Genome Sequencing Platform"/>
            <consortium name="Broad Institute Genome Sequencing Center for Infectious Disease"/>
            <person name="Ma L.-J."/>
            <person name="Dead R."/>
            <person name="Young S."/>
            <person name="Zeng Q."/>
            <person name="Koehrsen M."/>
            <person name="Alvarado L."/>
            <person name="Berlin A."/>
            <person name="Chapman S.B."/>
            <person name="Chen Z."/>
            <person name="Freedman E."/>
            <person name="Gellesch M."/>
            <person name="Goldberg J."/>
            <person name="Griggs A."/>
            <person name="Gujja S."/>
            <person name="Heilman E.R."/>
            <person name="Heiman D."/>
            <person name="Hepburn T."/>
            <person name="Howarth C."/>
            <person name="Jen D."/>
            <person name="Larson L."/>
            <person name="Mehta T."/>
            <person name="Neiman D."/>
            <person name="Pearson M."/>
            <person name="Roberts A."/>
            <person name="Saif S."/>
            <person name="Shea T."/>
            <person name="Shenoy N."/>
            <person name="Sisk P."/>
            <person name="Stolte C."/>
            <person name="Sykes S."/>
            <person name="Walk T."/>
            <person name="White J."/>
            <person name="Yandava C."/>
            <person name="Haas B."/>
            <person name="Nusbaum C."/>
            <person name="Birren B."/>
        </authorList>
    </citation>
    <scope>NUCLEOTIDE SEQUENCE</scope>
    <source>
        <strain evidence="9">ATCC 64411</strain>
    </source>
</reference>
<dbReference type="Proteomes" id="UP000011715">
    <property type="component" value="Unassembled WGS sequence"/>
</dbReference>
<dbReference type="OMA" id="LICQVFP"/>
<reference evidence="10" key="4">
    <citation type="journal article" date="2015" name="G3 (Bethesda)">
        <title>Genome sequences of three phytopathogenic species of the Magnaporthaceae family of fungi.</title>
        <authorList>
            <person name="Okagaki L.H."/>
            <person name="Nunes C.C."/>
            <person name="Sailsbery J."/>
            <person name="Clay B."/>
            <person name="Brown D."/>
            <person name="John T."/>
            <person name="Oh Y."/>
            <person name="Young N."/>
            <person name="Fitzgerald M."/>
            <person name="Haas B.J."/>
            <person name="Zeng Q."/>
            <person name="Young S."/>
            <person name="Adiconis X."/>
            <person name="Fan L."/>
            <person name="Levin J.Z."/>
            <person name="Mitchell T.K."/>
            <person name="Okubara P.A."/>
            <person name="Farman M.L."/>
            <person name="Kohn L.M."/>
            <person name="Birren B."/>
            <person name="Ma L.-J."/>
            <person name="Dean R.A."/>
        </authorList>
    </citation>
    <scope>NUCLEOTIDE SEQUENCE</scope>
    <source>
        <strain evidence="10">ATCC 64411 / 73-15</strain>
    </source>
</reference>
<feature type="transmembrane region" description="Helical" evidence="8">
    <location>
        <begin position="14"/>
        <end position="37"/>
    </location>
</feature>
<evidence type="ECO:0000256" key="7">
    <source>
        <dbReference type="RuleBase" id="RU000461"/>
    </source>
</evidence>
<evidence type="ECO:0000256" key="3">
    <source>
        <dbReference type="ARBA" id="ARBA00022617"/>
    </source>
</evidence>
<keyword evidence="8" id="KW-0812">Transmembrane</keyword>
<reference evidence="10" key="5">
    <citation type="submission" date="2015-06" db="UniProtKB">
        <authorList>
            <consortium name="EnsemblFungi"/>
        </authorList>
    </citation>
    <scope>IDENTIFICATION</scope>
    <source>
        <strain evidence="10">ATCC 64411</strain>
    </source>
</reference>
<dbReference type="PANTHER" id="PTHR24305">
    <property type="entry name" value="CYTOCHROME P450"/>
    <property type="match status" value="1"/>
</dbReference>
<reference evidence="11" key="1">
    <citation type="submission" date="2010-05" db="EMBL/GenBank/DDBJ databases">
        <title>The genome sequence of Magnaporthe poae strain ATCC 64411.</title>
        <authorList>
            <person name="Ma L.-J."/>
            <person name="Dead R."/>
            <person name="Young S."/>
            <person name="Zeng Q."/>
            <person name="Koehrsen M."/>
            <person name="Alvarado L."/>
            <person name="Berlin A."/>
            <person name="Chapman S.B."/>
            <person name="Chen Z."/>
            <person name="Freedman E."/>
            <person name="Gellesch M."/>
            <person name="Goldberg J."/>
            <person name="Griggs A."/>
            <person name="Gujja S."/>
            <person name="Heilman E.R."/>
            <person name="Heiman D."/>
            <person name="Hepburn T."/>
            <person name="Howarth C."/>
            <person name="Jen D."/>
            <person name="Larson L."/>
            <person name="Mehta T."/>
            <person name="Neiman D."/>
            <person name="Pearson M."/>
            <person name="Roberts A."/>
            <person name="Saif S."/>
            <person name="Shea T."/>
            <person name="Shenoy N."/>
            <person name="Sisk P."/>
            <person name="Stolte C."/>
            <person name="Sykes S."/>
            <person name="Walk T."/>
            <person name="White J."/>
            <person name="Yandava C."/>
            <person name="Haas B."/>
            <person name="Nusbaum C."/>
            <person name="Birren B."/>
        </authorList>
    </citation>
    <scope>NUCLEOTIDE SEQUENCE [LARGE SCALE GENOMIC DNA]</scope>
    <source>
        <strain evidence="11">ATCC 64411 / 73-15</strain>
    </source>
</reference>
<keyword evidence="3 6" id="KW-0349">Heme</keyword>
<dbReference type="GO" id="GO:0016705">
    <property type="term" value="F:oxidoreductase activity, acting on paired donors, with incorporation or reduction of molecular oxygen"/>
    <property type="evidence" value="ECO:0007669"/>
    <property type="project" value="InterPro"/>
</dbReference>
<comment type="cofactor">
    <cofactor evidence="1 6">
        <name>heme</name>
        <dbReference type="ChEBI" id="CHEBI:30413"/>
    </cofactor>
</comment>
<evidence type="ECO:0000256" key="8">
    <source>
        <dbReference type="SAM" id="Phobius"/>
    </source>
</evidence>
<dbReference type="Gene3D" id="1.10.630.10">
    <property type="entry name" value="Cytochrome P450"/>
    <property type="match status" value="1"/>
</dbReference>
<keyword evidence="5 6" id="KW-0408">Iron</keyword>
<dbReference type="Pfam" id="PF00067">
    <property type="entry name" value="p450"/>
    <property type="match status" value="1"/>
</dbReference>
<evidence type="ECO:0000256" key="6">
    <source>
        <dbReference type="PIRSR" id="PIRSR602401-1"/>
    </source>
</evidence>
<dbReference type="PANTHER" id="PTHR24305:SF210">
    <property type="entry name" value="CYTOCHROME P450 MONOOXYGENASE ASQL-RELATED"/>
    <property type="match status" value="1"/>
</dbReference>
<keyword evidence="8" id="KW-1133">Transmembrane helix</keyword>
<reference evidence="9" key="3">
    <citation type="submission" date="2011-03" db="EMBL/GenBank/DDBJ databases">
        <title>Annotation of Magnaporthe poae ATCC 64411.</title>
        <authorList>
            <person name="Ma L.-J."/>
            <person name="Dead R."/>
            <person name="Young S.K."/>
            <person name="Zeng Q."/>
            <person name="Gargeya S."/>
            <person name="Fitzgerald M."/>
            <person name="Haas B."/>
            <person name="Abouelleil A."/>
            <person name="Alvarado L."/>
            <person name="Arachchi H.M."/>
            <person name="Berlin A."/>
            <person name="Brown A."/>
            <person name="Chapman S.B."/>
            <person name="Chen Z."/>
            <person name="Dunbar C."/>
            <person name="Freedman E."/>
            <person name="Gearin G."/>
            <person name="Gellesch M."/>
            <person name="Goldberg J."/>
            <person name="Griggs A."/>
            <person name="Gujja S."/>
            <person name="Heiman D."/>
            <person name="Howarth C."/>
            <person name="Larson L."/>
            <person name="Lui A."/>
            <person name="MacDonald P.J.P."/>
            <person name="Mehta T."/>
            <person name="Montmayeur A."/>
            <person name="Murphy C."/>
            <person name="Neiman D."/>
            <person name="Pearson M."/>
            <person name="Priest M."/>
            <person name="Roberts A."/>
            <person name="Saif S."/>
            <person name="Shea T."/>
            <person name="Shenoy N."/>
            <person name="Sisk P."/>
            <person name="Stolte C."/>
            <person name="Sykes S."/>
            <person name="Yandava C."/>
            <person name="Wortman J."/>
            <person name="Nusbaum C."/>
            <person name="Birren B."/>
        </authorList>
    </citation>
    <scope>NUCLEOTIDE SEQUENCE</scope>
    <source>
        <strain evidence="9">ATCC 64411</strain>
    </source>
</reference>
<dbReference type="EMBL" id="ADBL01002911">
    <property type="status" value="NOT_ANNOTATED_CDS"/>
    <property type="molecule type" value="Genomic_DNA"/>
</dbReference>
<dbReference type="EnsemblFungi" id="MAPG_11778T0">
    <property type="protein sequence ID" value="MAPG_11778T0"/>
    <property type="gene ID" value="MAPG_11778"/>
</dbReference>
<evidence type="ECO:0000256" key="5">
    <source>
        <dbReference type="ARBA" id="ARBA00023004"/>
    </source>
</evidence>
<keyword evidence="8" id="KW-0472">Membrane</keyword>
<evidence type="ECO:0000313" key="11">
    <source>
        <dbReference type="Proteomes" id="UP000011715"/>
    </source>
</evidence>
<proteinExistence type="inferred from homology"/>